<evidence type="ECO:0008006" key="3">
    <source>
        <dbReference type="Google" id="ProtNLM"/>
    </source>
</evidence>
<dbReference type="EMBL" id="JARJLG010000245">
    <property type="protein sequence ID" value="KAJ7723629.1"/>
    <property type="molecule type" value="Genomic_DNA"/>
</dbReference>
<sequence length="357" mass="38974">MAPGSGTRSILNSIPTEILREIALSVDTASDTSALCRTSKLLSVIATPVLYRHLYLDSVEKTLGCFDALSKNAKCHDYVRSVRVAIYTSDGDYVPSDVIFPLESVLRTLRNLQHLYLRLPDFDDRFLIIFATLTLPSLLTFSSPHTGSFSPLLSSFVNRHPHLTHLDLLSPWTVRRPDADNADFKLPLLHLPCLRCFRGCALYGQSLVVHLRTLVRADIWDAPPATDLDALLAALADATTPGTPFTLAFLWDGPLTALFAPLAAHLPHTSALATGPFQHPAPELTQEDIDTIAGALEALCGLASFDFANAAGTSGGHTVREDCAALTKWSMHCPSLITSRLHSRNWACVKGKWVLVQ</sequence>
<accession>A0AAD7HLS8</accession>
<keyword evidence="2" id="KW-1185">Reference proteome</keyword>
<evidence type="ECO:0000313" key="1">
    <source>
        <dbReference type="EMBL" id="KAJ7723629.1"/>
    </source>
</evidence>
<gene>
    <name evidence="1" type="ORF">DFH07DRAFT_971485</name>
</gene>
<proteinExistence type="predicted"/>
<comment type="caution">
    <text evidence="1">The sequence shown here is derived from an EMBL/GenBank/DDBJ whole genome shotgun (WGS) entry which is preliminary data.</text>
</comment>
<name>A0AAD7HLS8_9AGAR</name>
<organism evidence="1 2">
    <name type="scientific">Mycena maculata</name>
    <dbReference type="NCBI Taxonomy" id="230809"/>
    <lineage>
        <taxon>Eukaryota</taxon>
        <taxon>Fungi</taxon>
        <taxon>Dikarya</taxon>
        <taxon>Basidiomycota</taxon>
        <taxon>Agaricomycotina</taxon>
        <taxon>Agaricomycetes</taxon>
        <taxon>Agaricomycetidae</taxon>
        <taxon>Agaricales</taxon>
        <taxon>Marasmiineae</taxon>
        <taxon>Mycenaceae</taxon>
        <taxon>Mycena</taxon>
    </lineage>
</organism>
<evidence type="ECO:0000313" key="2">
    <source>
        <dbReference type="Proteomes" id="UP001215280"/>
    </source>
</evidence>
<dbReference type="AlphaFoldDB" id="A0AAD7HLS8"/>
<protein>
    <recommendedName>
        <fullName evidence="3">F-box domain-containing protein</fullName>
    </recommendedName>
</protein>
<dbReference type="Proteomes" id="UP001215280">
    <property type="component" value="Unassembled WGS sequence"/>
</dbReference>
<reference evidence="1" key="1">
    <citation type="submission" date="2023-03" db="EMBL/GenBank/DDBJ databases">
        <title>Massive genome expansion in bonnet fungi (Mycena s.s.) driven by repeated elements and novel gene families across ecological guilds.</title>
        <authorList>
            <consortium name="Lawrence Berkeley National Laboratory"/>
            <person name="Harder C.B."/>
            <person name="Miyauchi S."/>
            <person name="Viragh M."/>
            <person name="Kuo A."/>
            <person name="Thoen E."/>
            <person name="Andreopoulos B."/>
            <person name="Lu D."/>
            <person name="Skrede I."/>
            <person name="Drula E."/>
            <person name="Henrissat B."/>
            <person name="Morin E."/>
            <person name="Kohler A."/>
            <person name="Barry K."/>
            <person name="LaButti K."/>
            <person name="Morin E."/>
            <person name="Salamov A."/>
            <person name="Lipzen A."/>
            <person name="Mereny Z."/>
            <person name="Hegedus B."/>
            <person name="Baldrian P."/>
            <person name="Stursova M."/>
            <person name="Weitz H."/>
            <person name="Taylor A."/>
            <person name="Grigoriev I.V."/>
            <person name="Nagy L.G."/>
            <person name="Martin F."/>
            <person name="Kauserud H."/>
        </authorList>
    </citation>
    <scope>NUCLEOTIDE SEQUENCE</scope>
    <source>
        <strain evidence="1">CBHHK188m</strain>
    </source>
</reference>